<dbReference type="AlphaFoldDB" id="A0A927GZI2"/>
<evidence type="ECO:0000313" key="2">
    <source>
        <dbReference type="Proteomes" id="UP000639396"/>
    </source>
</evidence>
<accession>A0A927GZI2</accession>
<comment type="caution">
    <text evidence="1">The sequence shown here is derived from an EMBL/GenBank/DDBJ whole genome shotgun (WGS) entry which is preliminary data.</text>
</comment>
<dbReference type="SUPFAM" id="SSF88713">
    <property type="entry name" value="Glycoside hydrolase/deacetylase"/>
    <property type="match status" value="1"/>
</dbReference>
<organism evidence="1 2">
    <name type="scientific">Paenibacillus oceani</name>
    <dbReference type="NCBI Taxonomy" id="2772510"/>
    <lineage>
        <taxon>Bacteria</taxon>
        <taxon>Bacillati</taxon>
        <taxon>Bacillota</taxon>
        <taxon>Bacilli</taxon>
        <taxon>Bacillales</taxon>
        <taxon>Paenibacillaceae</taxon>
        <taxon>Paenibacillus</taxon>
    </lineage>
</organism>
<dbReference type="Gene3D" id="3.20.20.370">
    <property type="entry name" value="Glycoside hydrolase/deacetylase"/>
    <property type="match status" value="1"/>
</dbReference>
<dbReference type="GO" id="GO:0005975">
    <property type="term" value="P:carbohydrate metabolic process"/>
    <property type="evidence" value="ECO:0007669"/>
    <property type="project" value="InterPro"/>
</dbReference>
<evidence type="ECO:0008006" key="3">
    <source>
        <dbReference type="Google" id="ProtNLM"/>
    </source>
</evidence>
<protein>
    <recommendedName>
        <fullName evidence="3">NodB homology domain-containing protein</fullName>
    </recommendedName>
</protein>
<dbReference type="InterPro" id="IPR011330">
    <property type="entry name" value="Glyco_hydro/deAcase_b/a-brl"/>
</dbReference>
<evidence type="ECO:0000313" key="1">
    <source>
        <dbReference type="EMBL" id="MBD2861499.1"/>
    </source>
</evidence>
<dbReference type="RefSeq" id="WP_190925579.1">
    <property type="nucleotide sequence ID" value="NZ_JACXJA010000006.1"/>
</dbReference>
<name>A0A927GZI2_9BACL</name>
<keyword evidence="2" id="KW-1185">Reference proteome</keyword>
<proteinExistence type="predicted"/>
<gene>
    <name evidence="1" type="ORF">IDH45_05785</name>
</gene>
<sequence>MAGVKVLLWIDVEDYITPQSQDSLLALLQMLNKRSVKGIFKFVGEKARRVEEDGRADIVSELQRHEVGYHTDLHSQHPVTTEYLELLSFRGGAEEYEARERQGLEDVRRITGKPALCYGQAGYSWAPQTFAALNKWGIPVYLDDHDHVSWQEKPFWYGGLLHFTHLKGTMRMKLREGGLEEAKRQFDRLYDELSAEPAGFVSIYYHECDFVCSAFWDKENFGRGRQTPRELWKPAPLKPAGEMEFYLEQLGQFIDYTLSRENVEYIGSEQALALECSSRAPVGESELRALAASIGDELGFRVSGTHSLSPADLYSLFRGLLLGKELTPEFLYGPENEVESETSGTVRVSDLIWALGAEHPEVLGFKMLPDSFELNGGKISPLDLTCTMARILERGLSGDDEVEIVRGKLKTKECAGDNELWGTRWSIFPEDLRVPNVVRMSKLQTWTMKPAIFG</sequence>
<reference evidence="1" key="1">
    <citation type="submission" date="2020-09" db="EMBL/GenBank/DDBJ databases">
        <title>A novel bacterium of genus Paenibacillus, isolated from South China Sea.</title>
        <authorList>
            <person name="Huang H."/>
            <person name="Mo K."/>
            <person name="Hu Y."/>
        </authorList>
    </citation>
    <scope>NUCLEOTIDE SEQUENCE</scope>
    <source>
        <strain evidence="1">IB182363</strain>
    </source>
</reference>
<dbReference type="EMBL" id="JACXJA010000006">
    <property type="protein sequence ID" value="MBD2861499.1"/>
    <property type="molecule type" value="Genomic_DNA"/>
</dbReference>
<dbReference type="Proteomes" id="UP000639396">
    <property type="component" value="Unassembled WGS sequence"/>
</dbReference>